<reference evidence="1 2" key="1">
    <citation type="submission" date="2014-04" db="EMBL/GenBank/DDBJ databases">
        <title>Evolutionary Origins and Diversification of the Mycorrhizal Mutualists.</title>
        <authorList>
            <consortium name="DOE Joint Genome Institute"/>
            <consortium name="Mycorrhizal Genomics Consortium"/>
            <person name="Kohler A."/>
            <person name="Kuo A."/>
            <person name="Nagy L.G."/>
            <person name="Floudas D."/>
            <person name="Copeland A."/>
            <person name="Barry K.W."/>
            <person name="Cichocki N."/>
            <person name="Veneault-Fourrey C."/>
            <person name="LaButti K."/>
            <person name="Lindquist E.A."/>
            <person name="Lipzen A."/>
            <person name="Lundell T."/>
            <person name="Morin E."/>
            <person name="Murat C."/>
            <person name="Riley R."/>
            <person name="Ohm R."/>
            <person name="Sun H."/>
            <person name="Tunlid A."/>
            <person name="Henrissat B."/>
            <person name="Grigoriev I.V."/>
            <person name="Hibbett D.S."/>
            <person name="Martin F."/>
        </authorList>
    </citation>
    <scope>NUCLEOTIDE SEQUENCE [LARGE SCALE GENOMIC DNA]</scope>
    <source>
        <strain evidence="1 2">FD-317 M1</strain>
    </source>
</reference>
<name>A0A0D0BJE4_9AGAR</name>
<dbReference type="Proteomes" id="UP000053593">
    <property type="component" value="Unassembled WGS sequence"/>
</dbReference>
<dbReference type="HOGENOM" id="CLU_2527700_0_0_1"/>
<dbReference type="AlphaFoldDB" id="A0A0D0BJE4"/>
<keyword evidence="2" id="KW-1185">Reference proteome</keyword>
<proteinExistence type="predicted"/>
<protein>
    <submittedName>
        <fullName evidence="1">Uncharacterized protein</fullName>
    </submittedName>
</protein>
<sequence length="84" mass="9193">MSKPATLAPASPTATAQNSSASMTVHFYGLHRQASNLSRLGFNLGRIRVTYPRCPLHSNRAGTRMAIPRLDILSTRTSSIPHYL</sequence>
<dbReference type="EMBL" id="KN834812">
    <property type="protein sequence ID" value="KIK54866.1"/>
    <property type="molecule type" value="Genomic_DNA"/>
</dbReference>
<organism evidence="1 2">
    <name type="scientific">Collybiopsis luxurians FD-317 M1</name>
    <dbReference type="NCBI Taxonomy" id="944289"/>
    <lineage>
        <taxon>Eukaryota</taxon>
        <taxon>Fungi</taxon>
        <taxon>Dikarya</taxon>
        <taxon>Basidiomycota</taxon>
        <taxon>Agaricomycotina</taxon>
        <taxon>Agaricomycetes</taxon>
        <taxon>Agaricomycetidae</taxon>
        <taxon>Agaricales</taxon>
        <taxon>Marasmiineae</taxon>
        <taxon>Omphalotaceae</taxon>
        <taxon>Collybiopsis</taxon>
        <taxon>Collybiopsis luxurians</taxon>
    </lineage>
</organism>
<accession>A0A0D0BJE4</accession>
<gene>
    <name evidence="1" type="ORF">GYMLUDRAFT_1021943</name>
</gene>
<evidence type="ECO:0000313" key="2">
    <source>
        <dbReference type="Proteomes" id="UP000053593"/>
    </source>
</evidence>
<evidence type="ECO:0000313" key="1">
    <source>
        <dbReference type="EMBL" id="KIK54866.1"/>
    </source>
</evidence>